<dbReference type="SMART" id="SM00729">
    <property type="entry name" value="Elp3"/>
    <property type="match status" value="1"/>
</dbReference>
<proteinExistence type="predicted"/>
<dbReference type="Pfam" id="PF04055">
    <property type="entry name" value="Radical_SAM"/>
    <property type="match status" value="1"/>
</dbReference>
<dbReference type="PROSITE" id="PS51918">
    <property type="entry name" value="RADICAL_SAM"/>
    <property type="match status" value="1"/>
</dbReference>
<evidence type="ECO:0000259" key="1">
    <source>
        <dbReference type="PROSITE" id="PS51918"/>
    </source>
</evidence>
<feature type="domain" description="Radical SAM core" evidence="1">
    <location>
        <begin position="245"/>
        <end position="485"/>
    </location>
</feature>
<dbReference type="SUPFAM" id="SSF102114">
    <property type="entry name" value="Radical SAM enzymes"/>
    <property type="match status" value="1"/>
</dbReference>
<dbReference type="SFLD" id="SFLDG01082">
    <property type="entry name" value="B12-binding_domain_containing"/>
    <property type="match status" value="1"/>
</dbReference>
<gene>
    <name evidence="2" type="ORF">ACFL27_27395</name>
</gene>
<evidence type="ECO:0000313" key="2">
    <source>
        <dbReference type="EMBL" id="MFC1853926.1"/>
    </source>
</evidence>
<dbReference type="EMBL" id="JBHPBY010000649">
    <property type="protein sequence ID" value="MFC1853926.1"/>
    <property type="molecule type" value="Genomic_DNA"/>
</dbReference>
<dbReference type="Gene3D" id="3.80.30.20">
    <property type="entry name" value="tm_1862 like domain"/>
    <property type="match status" value="1"/>
</dbReference>
<name>A0ABV6Z647_UNCC1</name>
<dbReference type="Gene3D" id="3.40.50.280">
    <property type="entry name" value="Cobalamin-binding domain"/>
    <property type="match status" value="1"/>
</dbReference>
<dbReference type="InterPro" id="IPR023404">
    <property type="entry name" value="rSAM_horseshoe"/>
</dbReference>
<protein>
    <submittedName>
        <fullName evidence="2">Radical SAM protein</fullName>
    </submittedName>
</protein>
<accession>A0ABV6Z647</accession>
<dbReference type="CDD" id="cd01335">
    <property type="entry name" value="Radical_SAM"/>
    <property type="match status" value="1"/>
</dbReference>
<reference evidence="2 3" key="1">
    <citation type="submission" date="2024-09" db="EMBL/GenBank/DDBJ databases">
        <title>Laminarin stimulates single cell rates of sulfate reduction while oxygen inhibits transcriptomic activity in coastal marine sediment.</title>
        <authorList>
            <person name="Lindsay M."/>
            <person name="Orcutt B."/>
            <person name="Emerson D."/>
            <person name="Stepanauskas R."/>
            <person name="D'Angelo T."/>
        </authorList>
    </citation>
    <scope>NUCLEOTIDE SEQUENCE [LARGE SCALE GENOMIC DNA]</scope>
    <source>
        <strain evidence="2">SAG AM-311-K15</strain>
    </source>
</reference>
<evidence type="ECO:0000313" key="3">
    <source>
        <dbReference type="Proteomes" id="UP001594351"/>
    </source>
</evidence>
<sequence>MINRVPHHKQRKGKPHALLAEEVGFYRKHWGGKIRVGLVFPNSYYVGMSNLGFQTVYHLINQNENFVCERFFVSDQSLGNTTPLSIESGEPPARFQILAFSISFENDYLNVLSFLDAARVPKLREKRTKHDPLILAGGAAITINPEALADFLDLCILGEAEEILPVLLKSAAEININRWEKEAFLEAVRSSAGCYQPAGYVFSYHAQGTIAKMKTRSGYPQVIEPGRPEDISLYPTNSRVLTPHTEFGQHFLIEVSRGCAKRCRFCYSGWGVTPLRIRQKKVLLSQVDGALEIFKKAEKKVVIGLIGSSLSDCSYIAEIMDYILTRGGQFSLSSIPLEFLKDSNLDRLVASPIKSITLAPEAGTQRLRAMINKKWDDELFLDSLPALWQRKIFKIRLYFMIGLPKENNDDVRAIVQFVKKISHLQRVHFGQRSNVHIHVSINTFIPKPHTPFQWSTMISLRSIQSRIKLIRKELQSEKGINVTHDVAKWARIQGLIARADRRVAPLLMALNQCGGNIHSAISQVNINPDFYLNRSHHPEELLPWDHLTVPDEKTILLKHYQKSLVKTHPD</sequence>
<dbReference type="Pfam" id="PF19864">
    <property type="entry name" value="Radical_SAM_N2"/>
    <property type="match status" value="1"/>
</dbReference>
<dbReference type="InterPro" id="IPR006638">
    <property type="entry name" value="Elp3/MiaA/NifB-like_rSAM"/>
</dbReference>
<dbReference type="InterPro" id="IPR058240">
    <property type="entry name" value="rSAM_sf"/>
</dbReference>
<organism evidence="2 3">
    <name type="scientific">candidate division CSSED10-310 bacterium</name>
    <dbReference type="NCBI Taxonomy" id="2855610"/>
    <lineage>
        <taxon>Bacteria</taxon>
        <taxon>Bacteria division CSSED10-310</taxon>
    </lineage>
</organism>
<dbReference type="Proteomes" id="UP001594351">
    <property type="component" value="Unassembled WGS sequence"/>
</dbReference>
<dbReference type="PANTHER" id="PTHR42731">
    <property type="entry name" value="SLL1084 PROTEIN"/>
    <property type="match status" value="1"/>
</dbReference>
<comment type="caution">
    <text evidence="2">The sequence shown here is derived from an EMBL/GenBank/DDBJ whole genome shotgun (WGS) entry which is preliminary data.</text>
</comment>
<dbReference type="SFLD" id="SFLDS00029">
    <property type="entry name" value="Radical_SAM"/>
    <property type="match status" value="1"/>
</dbReference>
<keyword evidence="3" id="KW-1185">Reference proteome</keyword>
<dbReference type="InterPro" id="IPR045784">
    <property type="entry name" value="Radical_SAM_N2"/>
</dbReference>
<dbReference type="InterPro" id="IPR007197">
    <property type="entry name" value="rSAM"/>
</dbReference>
<dbReference type="PANTHER" id="PTHR42731:SF5">
    <property type="entry name" value="RADICAL SAM DOMAIN PROTEIN"/>
    <property type="match status" value="1"/>
</dbReference>